<keyword evidence="2" id="KW-1185">Reference proteome</keyword>
<gene>
    <name evidence="1" type="ORF">JOF33_001992</name>
</gene>
<dbReference type="EMBL" id="JAGINY010000001">
    <property type="protein sequence ID" value="MBP2333293.1"/>
    <property type="molecule type" value="Genomic_DNA"/>
</dbReference>
<evidence type="ECO:0000313" key="1">
    <source>
        <dbReference type="EMBL" id="MBP2333293.1"/>
    </source>
</evidence>
<reference evidence="1 2" key="1">
    <citation type="submission" date="2021-03" db="EMBL/GenBank/DDBJ databases">
        <title>Sequencing the genomes of 1000 actinobacteria strains.</title>
        <authorList>
            <person name="Klenk H.-P."/>
        </authorList>
    </citation>
    <scope>NUCLEOTIDE SEQUENCE [LARGE SCALE GENOMIC DNA]</scope>
    <source>
        <strain evidence="1 2">DSM 44506</strain>
    </source>
</reference>
<evidence type="ECO:0000313" key="2">
    <source>
        <dbReference type="Proteomes" id="UP001519305"/>
    </source>
</evidence>
<organism evidence="1 2">
    <name type="scientific">Corynebacterium freneyi</name>
    <dbReference type="NCBI Taxonomy" id="134034"/>
    <lineage>
        <taxon>Bacteria</taxon>
        <taxon>Bacillati</taxon>
        <taxon>Actinomycetota</taxon>
        <taxon>Actinomycetes</taxon>
        <taxon>Mycobacteriales</taxon>
        <taxon>Corynebacteriaceae</taxon>
        <taxon>Corynebacterium</taxon>
    </lineage>
</organism>
<dbReference type="Proteomes" id="UP001519305">
    <property type="component" value="Unassembled WGS sequence"/>
</dbReference>
<comment type="caution">
    <text evidence="1">The sequence shown here is derived from an EMBL/GenBank/DDBJ whole genome shotgun (WGS) entry which is preliminary data.</text>
</comment>
<sequence>MSNISRIKWNMGTFREVRHDPVAAAIVDGAAQRGAAFAGDGYEAGSYAGKSRHRGSIITATPRAMRDNAKNHTLARVIDAL</sequence>
<dbReference type="RefSeq" id="WP_052054074.1">
    <property type="nucleotide sequence ID" value="NZ_CP047357.1"/>
</dbReference>
<accession>A0ABS4U9R6</accession>
<proteinExistence type="predicted"/>
<protein>
    <submittedName>
        <fullName evidence="1">Uncharacterized protein</fullName>
    </submittedName>
</protein>
<name>A0ABS4U9R6_9CORY</name>